<protein>
    <submittedName>
        <fullName evidence="1">Uncharacterized protein</fullName>
    </submittedName>
</protein>
<reference evidence="1 2" key="1">
    <citation type="submission" date="2020-08" db="EMBL/GenBank/DDBJ databases">
        <title>Sequencing the genomes of 1000 actinobacteria strains.</title>
        <authorList>
            <person name="Klenk H.-P."/>
        </authorList>
    </citation>
    <scope>NUCLEOTIDE SEQUENCE [LARGE SCALE GENOMIC DNA]</scope>
    <source>
        <strain evidence="1 2">DSM 44786</strain>
    </source>
</reference>
<organism evidence="1 2">
    <name type="scientific">Kitasatospora gansuensis</name>
    <dbReference type="NCBI Taxonomy" id="258050"/>
    <lineage>
        <taxon>Bacteria</taxon>
        <taxon>Bacillati</taxon>
        <taxon>Actinomycetota</taxon>
        <taxon>Actinomycetes</taxon>
        <taxon>Kitasatosporales</taxon>
        <taxon>Streptomycetaceae</taxon>
        <taxon>Kitasatospora</taxon>
    </lineage>
</organism>
<dbReference type="RefSeq" id="WP_184925915.1">
    <property type="nucleotide sequence ID" value="NZ_JACHJR010000002.1"/>
</dbReference>
<dbReference type="EMBL" id="JACHJR010000002">
    <property type="protein sequence ID" value="MBB4951906.1"/>
    <property type="molecule type" value="Genomic_DNA"/>
</dbReference>
<dbReference type="Proteomes" id="UP000573327">
    <property type="component" value="Unassembled WGS sequence"/>
</dbReference>
<sequence length="393" mass="41286">MGEILINTTTASIQRQPAVAGFLNSHYLVVWEDAGAFDIKGQLFQADGTRFRDEFVVNGPGSDPGNTDRGFPAATGTGSGPVVVWLERAINPPGPQPRVKMQRFDLEGRKAGPEIQVSTSDADPERRPSVTSTIDGGCLVAWADARSDQRIRAQRFGPDGAKKGSEFTVNVTEGFHHSPITTRISGDFVVAWRSDPSAPGGGALTFRILDFEGSPKTGETVPGLSGFRGDRAMTVLDDGRFVIAHVRGFGPTDLGVDASLVEASVFKADGTRSAVFSATSADGINSAAPALAPLPNGRFLLSWVQKSAETFSTVPTVRAKVFAADVGSVGPEIEVDNGSAEDRFHLTAGSVFDPAEGEKAFLVWADRGGADGDSSDTAVRGRILDVTPPGGLA</sequence>
<accession>A0A7W7SK11</accession>
<evidence type="ECO:0000313" key="1">
    <source>
        <dbReference type="EMBL" id="MBB4951906.1"/>
    </source>
</evidence>
<comment type="caution">
    <text evidence="1">The sequence shown here is derived from an EMBL/GenBank/DDBJ whole genome shotgun (WGS) entry which is preliminary data.</text>
</comment>
<proteinExistence type="predicted"/>
<evidence type="ECO:0000313" key="2">
    <source>
        <dbReference type="Proteomes" id="UP000573327"/>
    </source>
</evidence>
<keyword evidence="2" id="KW-1185">Reference proteome</keyword>
<name>A0A7W7SK11_9ACTN</name>
<gene>
    <name evidence="1" type="ORF">F4556_007560</name>
</gene>
<dbReference type="AlphaFoldDB" id="A0A7W7SK11"/>